<reference evidence="5" key="1">
    <citation type="submission" date="2024-10" db="EMBL/GenBank/DDBJ databases">
        <authorList>
            <person name="Ryan C."/>
        </authorList>
    </citation>
    <scope>NUCLEOTIDE SEQUENCE [LARGE SCALE GENOMIC DNA]</scope>
</reference>
<dbReference type="GO" id="GO:0046872">
    <property type="term" value="F:metal ion binding"/>
    <property type="evidence" value="ECO:0007669"/>
    <property type="project" value="UniProtKB-KW"/>
</dbReference>
<comment type="cofactor">
    <cofactor evidence="1">
        <name>Mg(2+)</name>
        <dbReference type="ChEBI" id="CHEBI:18420"/>
    </cofactor>
</comment>
<dbReference type="Proteomes" id="UP001497457">
    <property type="component" value="Chromosome 17b"/>
</dbReference>
<dbReference type="Gene3D" id="1.50.10.130">
    <property type="entry name" value="Terpene synthase, N-terminal domain"/>
    <property type="match status" value="1"/>
</dbReference>
<evidence type="ECO:0000256" key="1">
    <source>
        <dbReference type="ARBA" id="ARBA00001946"/>
    </source>
</evidence>
<dbReference type="InterPro" id="IPR001906">
    <property type="entry name" value="Terpene_synth_N"/>
</dbReference>
<proteinExistence type="predicted"/>
<dbReference type="GO" id="GO:0010333">
    <property type="term" value="F:terpene synthase activity"/>
    <property type="evidence" value="ECO:0007669"/>
    <property type="project" value="UniProtKB-ARBA"/>
</dbReference>
<dbReference type="PANTHER" id="PTHR31225:SF63">
    <property type="entry name" value="BETA-SELINENE SYNTHASE"/>
    <property type="match status" value="1"/>
</dbReference>
<protein>
    <submittedName>
        <fullName evidence="5">Uncharacterized protein</fullName>
    </submittedName>
</protein>
<evidence type="ECO:0000256" key="2">
    <source>
        <dbReference type="ARBA" id="ARBA00022723"/>
    </source>
</evidence>
<dbReference type="InterPro" id="IPR008949">
    <property type="entry name" value="Isoprenoid_synthase_dom_sf"/>
</dbReference>
<evidence type="ECO:0000259" key="3">
    <source>
        <dbReference type="Pfam" id="PF01397"/>
    </source>
</evidence>
<feature type="domain" description="Terpene synthase N-terminal" evidence="3">
    <location>
        <begin position="35"/>
        <end position="199"/>
    </location>
</feature>
<dbReference type="SUPFAM" id="SSF48576">
    <property type="entry name" value="Terpenoid synthases"/>
    <property type="match status" value="1"/>
</dbReference>
<dbReference type="AlphaFoldDB" id="A0ABC8YLW7"/>
<dbReference type="Pfam" id="PF01397">
    <property type="entry name" value="Terpene_synth"/>
    <property type="match status" value="1"/>
</dbReference>
<evidence type="ECO:0000313" key="5">
    <source>
        <dbReference type="EMBL" id="CAL4946415.1"/>
    </source>
</evidence>
<evidence type="ECO:0000259" key="4">
    <source>
        <dbReference type="Pfam" id="PF03936"/>
    </source>
</evidence>
<dbReference type="InterPro" id="IPR008930">
    <property type="entry name" value="Terpenoid_cyclase/PrenylTrfase"/>
</dbReference>
<name>A0ABC8YLW7_9POAL</name>
<dbReference type="InterPro" id="IPR044814">
    <property type="entry name" value="Terpene_cyclase_plant_C1"/>
</dbReference>
<dbReference type="InterPro" id="IPR005630">
    <property type="entry name" value="Terpene_synthase_metal-bd"/>
</dbReference>
<keyword evidence="2" id="KW-0479">Metal-binding</keyword>
<gene>
    <name evidence="5" type="ORF">URODEC1_LOCUS36074</name>
</gene>
<dbReference type="PANTHER" id="PTHR31225">
    <property type="entry name" value="OS04G0344100 PROTEIN-RELATED"/>
    <property type="match status" value="1"/>
</dbReference>
<feature type="domain" description="Terpene synthase metal-binding" evidence="4">
    <location>
        <begin position="259"/>
        <end position="471"/>
    </location>
</feature>
<dbReference type="InterPro" id="IPR036965">
    <property type="entry name" value="Terpene_synth_N_sf"/>
</dbReference>
<dbReference type="Pfam" id="PF03936">
    <property type="entry name" value="Terpene_synth_C"/>
    <property type="match status" value="1"/>
</dbReference>
<organism evidence="5 6">
    <name type="scientific">Urochloa decumbens</name>
    <dbReference type="NCBI Taxonomy" id="240449"/>
    <lineage>
        <taxon>Eukaryota</taxon>
        <taxon>Viridiplantae</taxon>
        <taxon>Streptophyta</taxon>
        <taxon>Embryophyta</taxon>
        <taxon>Tracheophyta</taxon>
        <taxon>Spermatophyta</taxon>
        <taxon>Magnoliopsida</taxon>
        <taxon>Liliopsida</taxon>
        <taxon>Poales</taxon>
        <taxon>Poaceae</taxon>
        <taxon>PACMAD clade</taxon>
        <taxon>Panicoideae</taxon>
        <taxon>Panicodae</taxon>
        <taxon>Paniceae</taxon>
        <taxon>Melinidinae</taxon>
        <taxon>Urochloa</taxon>
    </lineage>
</organism>
<sequence>MAARKASVNQQTAGDTTVASAAIAGSGGSPFEPCVWGDFFVTYTPPLLQRSEEWMRERADKLKGEVRQMFDADKAMSVADMVNLVDELERLGIDNHFRKEINAALCRIHTEGLDVGHSDDLDIVSLRFYVFDKFRDETGSFSKDLISDPKGLLSLYNAAHMAVPGEAVLDDAIAFARHHLEAAIGKLGSPMEGQVSRALEIPRPRFMRRLETMHYIIEYEQEEAHNTTLLELARLDMNLLRSLHLKELKTLSLWWRGLYSDVKLDYARDLVLFGLMDDTYDVHATLEECKMLDEAIQRWDESAVSSLPEYLCMLYIKTLSNFNEIEDIMESYEKYRMAYIIKQVCCQILFKSQSKNYLQETKWFNENYIPSFKEHVDVTLMSTGVPFLFFVALMAAGQVVSKEAFEWAFNVPDMVRASGEMGRFLNDIASYKRGKNKKDVASTVECYMKEHGVTGQEAMVAIAAMVEQAWRRINKAYMEMDRTVEPAARWLLDMTRMLEIYYLHGRDGLTYGRDIKDLVTFLFLKEVPL</sequence>
<dbReference type="EMBL" id="OZ075127">
    <property type="protein sequence ID" value="CAL4946415.1"/>
    <property type="molecule type" value="Genomic_DNA"/>
</dbReference>
<dbReference type="InterPro" id="IPR050148">
    <property type="entry name" value="Terpene_synthase-like"/>
</dbReference>
<keyword evidence="6" id="KW-1185">Reference proteome</keyword>
<accession>A0ABC8YLW7</accession>
<dbReference type="CDD" id="cd00684">
    <property type="entry name" value="Terpene_cyclase_plant_C1"/>
    <property type="match status" value="1"/>
</dbReference>
<dbReference type="Gene3D" id="1.10.600.10">
    <property type="entry name" value="Farnesyl Diphosphate Synthase"/>
    <property type="match status" value="1"/>
</dbReference>
<dbReference type="SUPFAM" id="SSF48239">
    <property type="entry name" value="Terpenoid cyclases/Protein prenyltransferases"/>
    <property type="match status" value="1"/>
</dbReference>
<evidence type="ECO:0000313" key="6">
    <source>
        <dbReference type="Proteomes" id="UP001497457"/>
    </source>
</evidence>